<comment type="caution">
    <text evidence="1">The sequence shown here is derived from an EMBL/GenBank/DDBJ whole genome shotgun (WGS) entry which is preliminary data.</text>
</comment>
<dbReference type="Proteomes" id="UP000051749">
    <property type="component" value="Unassembled WGS sequence"/>
</dbReference>
<evidence type="ECO:0000313" key="1">
    <source>
        <dbReference type="EMBL" id="KRN82299.1"/>
    </source>
</evidence>
<accession>A0A0R2JZ20</accession>
<proteinExistence type="predicted"/>
<gene>
    <name evidence="1" type="ORF">IV87_GL000381</name>
</gene>
<reference evidence="1 2" key="1">
    <citation type="journal article" date="2015" name="Genome Announc.">
        <title>Expanding the biotechnology potential of lactobacilli through comparative genomics of 213 strains and associated genera.</title>
        <authorList>
            <person name="Sun Z."/>
            <person name="Harris H.M."/>
            <person name="McCann A."/>
            <person name="Guo C."/>
            <person name="Argimon S."/>
            <person name="Zhang W."/>
            <person name="Yang X."/>
            <person name="Jeffery I.B."/>
            <person name="Cooney J.C."/>
            <person name="Kagawa T.F."/>
            <person name="Liu W."/>
            <person name="Song Y."/>
            <person name="Salvetti E."/>
            <person name="Wrobel A."/>
            <person name="Rasinkangas P."/>
            <person name="Parkhill J."/>
            <person name="Rea M.C."/>
            <person name="O'Sullivan O."/>
            <person name="Ritari J."/>
            <person name="Douillard F.P."/>
            <person name="Paul Ross R."/>
            <person name="Yang R."/>
            <person name="Briner A.E."/>
            <person name="Felis G.E."/>
            <person name="de Vos W.M."/>
            <person name="Barrangou R."/>
            <person name="Klaenhammer T.R."/>
            <person name="Caufield P.W."/>
            <person name="Cui Y."/>
            <person name="Zhang H."/>
            <person name="O'Toole P.W."/>
        </authorList>
    </citation>
    <scope>NUCLEOTIDE SEQUENCE [LARGE SCALE GENOMIC DNA]</scope>
    <source>
        <strain evidence="1 2">DSM 22301</strain>
    </source>
</reference>
<dbReference type="PATRIC" id="fig|319653.3.peg.391"/>
<protein>
    <submittedName>
        <fullName evidence="1">Uncharacterized protein</fullName>
    </submittedName>
</protein>
<dbReference type="EMBL" id="JQBY01000012">
    <property type="protein sequence ID" value="KRN82299.1"/>
    <property type="molecule type" value="Genomic_DNA"/>
</dbReference>
<name>A0A0R2JZ20_9LACO</name>
<sequence>MDFFSPLSFHSMLHVSIIREISYAINSSLQNVAALKCILIFVNKNIEMIRSN</sequence>
<organism evidence="1 2">
    <name type="scientific">Pediococcus ethanolidurans</name>
    <dbReference type="NCBI Taxonomy" id="319653"/>
    <lineage>
        <taxon>Bacteria</taxon>
        <taxon>Bacillati</taxon>
        <taxon>Bacillota</taxon>
        <taxon>Bacilli</taxon>
        <taxon>Lactobacillales</taxon>
        <taxon>Lactobacillaceae</taxon>
        <taxon>Pediococcus</taxon>
    </lineage>
</organism>
<dbReference type="AlphaFoldDB" id="A0A0R2JZ20"/>
<evidence type="ECO:0000313" key="2">
    <source>
        <dbReference type="Proteomes" id="UP000051749"/>
    </source>
</evidence>